<dbReference type="InterPro" id="IPR001845">
    <property type="entry name" value="HTH_ArsR_DNA-bd_dom"/>
</dbReference>
<keyword evidence="2 5" id="KW-0238">DNA-binding</keyword>
<dbReference type="RefSeq" id="WP_090053925.1">
    <property type="nucleotide sequence ID" value="NZ_FNCC01000012.1"/>
</dbReference>
<accession>A0A1G7XHJ1</accession>
<evidence type="ECO:0000256" key="3">
    <source>
        <dbReference type="ARBA" id="ARBA00023163"/>
    </source>
</evidence>
<dbReference type="SMART" id="SM00418">
    <property type="entry name" value="HTH_ARSR"/>
    <property type="match status" value="1"/>
</dbReference>
<protein>
    <submittedName>
        <fullName evidence="5">DNA-binding transcriptional regulator, ArsR family</fullName>
    </submittedName>
</protein>
<dbReference type="GO" id="GO:0003677">
    <property type="term" value="F:DNA binding"/>
    <property type="evidence" value="ECO:0007669"/>
    <property type="project" value="UniProtKB-KW"/>
</dbReference>
<dbReference type="InterPro" id="IPR036390">
    <property type="entry name" value="WH_DNA-bd_sf"/>
</dbReference>
<feature type="domain" description="HTH arsR-type" evidence="4">
    <location>
        <begin position="218"/>
        <end position="304"/>
    </location>
</feature>
<dbReference type="Proteomes" id="UP000199623">
    <property type="component" value="Unassembled WGS sequence"/>
</dbReference>
<dbReference type="EMBL" id="FNCC01000012">
    <property type="protein sequence ID" value="SDG83604.1"/>
    <property type="molecule type" value="Genomic_DNA"/>
</dbReference>
<organism evidence="5 6">
    <name type="scientific">Lentzea fradiae</name>
    <dbReference type="NCBI Taxonomy" id="200378"/>
    <lineage>
        <taxon>Bacteria</taxon>
        <taxon>Bacillati</taxon>
        <taxon>Actinomycetota</taxon>
        <taxon>Actinomycetes</taxon>
        <taxon>Pseudonocardiales</taxon>
        <taxon>Pseudonocardiaceae</taxon>
        <taxon>Lentzea</taxon>
    </lineage>
</organism>
<reference evidence="6" key="1">
    <citation type="submission" date="2016-10" db="EMBL/GenBank/DDBJ databases">
        <authorList>
            <person name="Varghese N."/>
            <person name="Submissions S."/>
        </authorList>
    </citation>
    <scope>NUCLEOTIDE SEQUENCE [LARGE SCALE GENOMIC DNA]</scope>
    <source>
        <strain evidence="6">CGMCC 4.3506</strain>
    </source>
</reference>
<dbReference type="Pfam" id="PF12840">
    <property type="entry name" value="HTH_20"/>
    <property type="match status" value="1"/>
</dbReference>
<dbReference type="PANTHER" id="PTHR43132">
    <property type="entry name" value="ARSENICAL RESISTANCE OPERON REPRESSOR ARSR-RELATED"/>
    <property type="match status" value="1"/>
</dbReference>
<dbReference type="PANTHER" id="PTHR43132:SF6">
    <property type="entry name" value="HTH-TYPE TRANSCRIPTIONAL REPRESSOR CZRA"/>
    <property type="match status" value="1"/>
</dbReference>
<name>A0A1G7XHJ1_9PSEU</name>
<gene>
    <name evidence="5" type="ORF">SAMN05216553_11213</name>
</gene>
<dbReference type="CDD" id="cd00090">
    <property type="entry name" value="HTH_ARSR"/>
    <property type="match status" value="1"/>
</dbReference>
<evidence type="ECO:0000256" key="1">
    <source>
        <dbReference type="ARBA" id="ARBA00023015"/>
    </source>
</evidence>
<keyword evidence="3" id="KW-0804">Transcription</keyword>
<dbReference type="STRING" id="200378.SAMN05216553_11213"/>
<dbReference type="AlphaFoldDB" id="A0A1G7XHJ1"/>
<sequence length="304" mass="33130">MIRLRVDDDSLGRVRIALSPLWETIGSLAILARYPGEAPSPYTRWAGTVRAGMPRELLEGLVEPMRRPGPPLFPPGAVPLPDPSRGTLAAELTELRARFEGAGADRLCALLRRYWDWAIAPHWARMRASLEEEALFRGRTLVVSGPEAMLEELDGRVLWSRPVLTAPYHCDLDVAVTRSQLLLVPTVFAGGVRLFHREAGVVALSYQARATGFFQVLTAPDRDSSAPDRLALLLGTGRAQVVRALEVPQTTTAVAASLGMAKSTVSEHLTVLSASGLVWKQRLGGRVFYQLDRGGAALLERLGL</sequence>
<dbReference type="SUPFAM" id="SSF46785">
    <property type="entry name" value="Winged helix' DNA-binding domain"/>
    <property type="match status" value="1"/>
</dbReference>
<dbReference type="GO" id="GO:0003700">
    <property type="term" value="F:DNA-binding transcription factor activity"/>
    <property type="evidence" value="ECO:0007669"/>
    <property type="project" value="InterPro"/>
</dbReference>
<keyword evidence="6" id="KW-1185">Reference proteome</keyword>
<evidence type="ECO:0000259" key="4">
    <source>
        <dbReference type="PROSITE" id="PS50987"/>
    </source>
</evidence>
<dbReference type="OrthoDB" id="3460651at2"/>
<dbReference type="InterPro" id="IPR036388">
    <property type="entry name" value="WH-like_DNA-bd_sf"/>
</dbReference>
<dbReference type="InterPro" id="IPR011991">
    <property type="entry name" value="ArsR-like_HTH"/>
</dbReference>
<evidence type="ECO:0000313" key="6">
    <source>
        <dbReference type="Proteomes" id="UP000199623"/>
    </source>
</evidence>
<evidence type="ECO:0000256" key="2">
    <source>
        <dbReference type="ARBA" id="ARBA00023125"/>
    </source>
</evidence>
<keyword evidence="1" id="KW-0805">Transcription regulation</keyword>
<dbReference type="Gene3D" id="1.10.10.10">
    <property type="entry name" value="Winged helix-like DNA-binding domain superfamily/Winged helix DNA-binding domain"/>
    <property type="match status" value="1"/>
</dbReference>
<evidence type="ECO:0000313" key="5">
    <source>
        <dbReference type="EMBL" id="SDG83604.1"/>
    </source>
</evidence>
<dbReference type="PROSITE" id="PS50987">
    <property type="entry name" value="HTH_ARSR_2"/>
    <property type="match status" value="1"/>
</dbReference>
<proteinExistence type="predicted"/>
<dbReference type="InterPro" id="IPR051011">
    <property type="entry name" value="Metal_resp_trans_reg"/>
</dbReference>